<keyword evidence="1" id="KW-1185">Reference proteome</keyword>
<evidence type="ECO:0000313" key="2">
    <source>
        <dbReference type="RefSeq" id="XP_013791883.1"/>
    </source>
</evidence>
<reference evidence="2" key="1">
    <citation type="submission" date="2025-08" db="UniProtKB">
        <authorList>
            <consortium name="RefSeq"/>
        </authorList>
    </citation>
    <scope>IDENTIFICATION</scope>
    <source>
        <tissue evidence="2">Muscle</tissue>
    </source>
</reference>
<gene>
    <name evidence="2" type="primary">LOC106475753</name>
</gene>
<proteinExistence type="predicted"/>
<name>A0ABM1C031_LIMPO</name>
<organism evidence="1 2">
    <name type="scientific">Limulus polyphemus</name>
    <name type="common">Atlantic horseshoe crab</name>
    <dbReference type="NCBI Taxonomy" id="6850"/>
    <lineage>
        <taxon>Eukaryota</taxon>
        <taxon>Metazoa</taxon>
        <taxon>Ecdysozoa</taxon>
        <taxon>Arthropoda</taxon>
        <taxon>Chelicerata</taxon>
        <taxon>Merostomata</taxon>
        <taxon>Xiphosura</taxon>
        <taxon>Limulidae</taxon>
        <taxon>Limulus</taxon>
    </lineage>
</organism>
<dbReference type="GeneID" id="106475753"/>
<sequence>MFQYVWEVINHLSGMLLDSLGFSHNLQYARPQSLPNPQEAVEFLPKFFPKLKLLKKHMQSVVQTSSSSDSACKESMSQLFHILMNFVAQLEVQLDSPPPNSPTLEMLELYCRNSSNRECLTNGYHQLLQFYAMIHQCIMNIEGTPGSGCLIKTS</sequence>
<protein>
    <submittedName>
        <fullName evidence="2">Uncharacterized protein LOC106475753</fullName>
    </submittedName>
</protein>
<accession>A0ABM1C031</accession>
<dbReference type="Proteomes" id="UP000694941">
    <property type="component" value="Unplaced"/>
</dbReference>
<dbReference type="RefSeq" id="XP_013791883.1">
    <property type="nucleotide sequence ID" value="XM_013936429.2"/>
</dbReference>
<evidence type="ECO:0000313" key="1">
    <source>
        <dbReference type="Proteomes" id="UP000694941"/>
    </source>
</evidence>